<evidence type="ECO:0000313" key="2">
    <source>
        <dbReference type="Proteomes" id="UP000064967"/>
    </source>
</evidence>
<proteinExistence type="predicted"/>
<gene>
    <name evidence="1" type="ORF">AKJ09_11201</name>
</gene>
<dbReference type="EMBL" id="CP012333">
    <property type="protein sequence ID" value="AKV04538.1"/>
    <property type="molecule type" value="Genomic_DNA"/>
</dbReference>
<dbReference type="AlphaFoldDB" id="A0A0K1QFN6"/>
<protein>
    <submittedName>
        <fullName evidence="1">Uncharacterized protein</fullName>
    </submittedName>
</protein>
<keyword evidence="2" id="KW-1185">Reference proteome</keyword>
<organism evidence="1 2">
    <name type="scientific">Labilithrix luteola</name>
    <dbReference type="NCBI Taxonomy" id="1391654"/>
    <lineage>
        <taxon>Bacteria</taxon>
        <taxon>Pseudomonadati</taxon>
        <taxon>Myxococcota</taxon>
        <taxon>Polyangia</taxon>
        <taxon>Polyangiales</taxon>
        <taxon>Labilitrichaceae</taxon>
        <taxon>Labilithrix</taxon>
    </lineage>
</organism>
<dbReference type="Proteomes" id="UP000064967">
    <property type="component" value="Chromosome"/>
</dbReference>
<dbReference type="RefSeq" id="WP_146655139.1">
    <property type="nucleotide sequence ID" value="NZ_CP012333.1"/>
</dbReference>
<dbReference type="KEGG" id="llu:AKJ09_11201"/>
<name>A0A0K1QFN6_9BACT</name>
<reference evidence="1 2" key="1">
    <citation type="submission" date="2015-08" db="EMBL/GenBank/DDBJ databases">
        <authorList>
            <person name="Babu N.S."/>
            <person name="Beckwith C.J."/>
            <person name="Beseler K.G."/>
            <person name="Brison A."/>
            <person name="Carone J.V."/>
            <person name="Caskin T.P."/>
            <person name="Diamond M."/>
            <person name="Durham M.E."/>
            <person name="Foxe J.M."/>
            <person name="Go M."/>
            <person name="Henderson B.A."/>
            <person name="Jones I.B."/>
            <person name="McGettigan J.A."/>
            <person name="Micheletti S.J."/>
            <person name="Nasrallah M.E."/>
            <person name="Ortiz D."/>
            <person name="Piller C.R."/>
            <person name="Privatt S.R."/>
            <person name="Schneider S.L."/>
            <person name="Sharp S."/>
            <person name="Smith T.C."/>
            <person name="Stanton J.D."/>
            <person name="Ullery H.E."/>
            <person name="Wilson R.J."/>
            <person name="Serrano M.G."/>
            <person name="Buck G."/>
            <person name="Lee V."/>
            <person name="Wang Y."/>
            <person name="Carvalho R."/>
            <person name="Voegtly L."/>
            <person name="Shi R."/>
            <person name="Duckworth R."/>
            <person name="Johnson A."/>
            <person name="Loviza R."/>
            <person name="Walstead R."/>
            <person name="Shah Z."/>
            <person name="Kiflezghi M."/>
            <person name="Wade K."/>
            <person name="Ball S.L."/>
            <person name="Bradley K.W."/>
            <person name="Asai D.J."/>
            <person name="Bowman C.A."/>
            <person name="Russell D.A."/>
            <person name="Pope W.H."/>
            <person name="Jacobs-Sera D."/>
            <person name="Hendrix R.W."/>
            <person name="Hatfull G.F."/>
        </authorList>
    </citation>
    <scope>NUCLEOTIDE SEQUENCE [LARGE SCALE GENOMIC DNA]</scope>
    <source>
        <strain evidence="1 2">DSM 27648</strain>
    </source>
</reference>
<evidence type="ECO:0000313" key="1">
    <source>
        <dbReference type="EMBL" id="AKV04538.1"/>
    </source>
</evidence>
<sequence length="105" mass="11234">MAKRHLPSIETLSSSDDERLITELRLSEVREQVAHAKELLDAVDVFVPLSDPGQVSADGQAKAVTPAVAEQLARLGCRIVEIASALSKVSDVSPRSSQQLRAATT</sequence>
<accession>A0A0K1QFN6</accession>